<proteinExistence type="inferred from homology"/>
<dbReference type="InterPro" id="IPR005123">
    <property type="entry name" value="Oxoglu/Fe-dep_dioxygenase_dom"/>
</dbReference>
<dbReference type="PANTHER" id="PTHR47990">
    <property type="entry name" value="2-OXOGLUTARATE (2OG) AND FE(II)-DEPENDENT OXYGENASE SUPERFAMILY PROTEIN-RELATED"/>
    <property type="match status" value="1"/>
</dbReference>
<dbReference type="InterPro" id="IPR050231">
    <property type="entry name" value="Iron_ascorbate_oxido_reductase"/>
</dbReference>
<dbReference type="AlphaFoldDB" id="A0AAD5RJU6"/>
<dbReference type="InterPro" id="IPR027443">
    <property type="entry name" value="IPNS-like_sf"/>
</dbReference>
<reference evidence="4" key="1">
    <citation type="submission" date="2022-07" db="EMBL/GenBank/DDBJ databases">
        <title>Draft genome sequence of Zalerion maritima ATCC 34329, a (micro)plastics degrading marine fungus.</title>
        <authorList>
            <person name="Paco A."/>
            <person name="Goncalves M.F.M."/>
            <person name="Rocha-Santos T.A.P."/>
            <person name="Alves A."/>
        </authorList>
    </citation>
    <scope>NUCLEOTIDE SEQUENCE</scope>
    <source>
        <strain evidence="4">ATCC 34329</strain>
    </source>
</reference>
<comment type="similarity">
    <text evidence="1 2">Belongs to the iron/ascorbate-dependent oxidoreductase family.</text>
</comment>
<dbReference type="GO" id="GO:0046872">
    <property type="term" value="F:metal ion binding"/>
    <property type="evidence" value="ECO:0007669"/>
    <property type="project" value="UniProtKB-KW"/>
</dbReference>
<accession>A0AAD5RJU6</accession>
<organism evidence="4 5">
    <name type="scientific">Zalerion maritima</name>
    <dbReference type="NCBI Taxonomy" id="339359"/>
    <lineage>
        <taxon>Eukaryota</taxon>
        <taxon>Fungi</taxon>
        <taxon>Dikarya</taxon>
        <taxon>Ascomycota</taxon>
        <taxon>Pezizomycotina</taxon>
        <taxon>Sordariomycetes</taxon>
        <taxon>Lulworthiomycetidae</taxon>
        <taxon>Lulworthiales</taxon>
        <taxon>Lulworthiaceae</taxon>
        <taxon>Zalerion</taxon>
    </lineage>
</organism>
<evidence type="ECO:0000313" key="5">
    <source>
        <dbReference type="Proteomes" id="UP001201980"/>
    </source>
</evidence>
<keyword evidence="5" id="KW-1185">Reference proteome</keyword>
<evidence type="ECO:0000313" key="4">
    <source>
        <dbReference type="EMBL" id="KAJ2892408.1"/>
    </source>
</evidence>
<dbReference type="PRINTS" id="PR00682">
    <property type="entry name" value="IPNSYNTHASE"/>
</dbReference>
<keyword evidence="2" id="KW-0560">Oxidoreductase</keyword>
<dbReference type="Gene3D" id="2.60.120.330">
    <property type="entry name" value="B-lactam Antibiotic, Isopenicillin N Synthase, Chain"/>
    <property type="match status" value="1"/>
</dbReference>
<dbReference type="Proteomes" id="UP001201980">
    <property type="component" value="Unassembled WGS sequence"/>
</dbReference>
<dbReference type="EMBL" id="JAKWBI020000813">
    <property type="protein sequence ID" value="KAJ2892408.1"/>
    <property type="molecule type" value="Genomic_DNA"/>
</dbReference>
<dbReference type="FunFam" id="2.60.120.330:FF:000030">
    <property type="entry name" value="Thymine dioxygenase"/>
    <property type="match status" value="1"/>
</dbReference>
<evidence type="ECO:0000256" key="1">
    <source>
        <dbReference type="ARBA" id="ARBA00008056"/>
    </source>
</evidence>
<dbReference type="PROSITE" id="PS51471">
    <property type="entry name" value="FE2OG_OXY"/>
    <property type="match status" value="1"/>
</dbReference>
<evidence type="ECO:0000256" key="2">
    <source>
        <dbReference type="RuleBase" id="RU003682"/>
    </source>
</evidence>
<protein>
    <submittedName>
        <fullName evidence="4">Clavaminate synthase-like protein</fullName>
    </submittedName>
</protein>
<evidence type="ECO:0000259" key="3">
    <source>
        <dbReference type="PROSITE" id="PS51471"/>
    </source>
</evidence>
<dbReference type="GO" id="GO:0044283">
    <property type="term" value="P:small molecule biosynthetic process"/>
    <property type="evidence" value="ECO:0007669"/>
    <property type="project" value="UniProtKB-ARBA"/>
</dbReference>
<dbReference type="Pfam" id="PF03171">
    <property type="entry name" value="2OG-FeII_Oxy"/>
    <property type="match status" value="1"/>
</dbReference>
<dbReference type="Pfam" id="PF14226">
    <property type="entry name" value="DIOX_N"/>
    <property type="match status" value="1"/>
</dbReference>
<dbReference type="SUPFAM" id="SSF51197">
    <property type="entry name" value="Clavaminate synthase-like"/>
    <property type="match status" value="1"/>
</dbReference>
<dbReference type="InterPro" id="IPR026992">
    <property type="entry name" value="DIOX_N"/>
</dbReference>
<sequence length="334" mass="37059">MADAAVKAEGLTIPLIDFGKFLCGTADDKKETANQVLNGFQNAGFIYLKNTPITPSFRSHVFNTSAKFFKLPMDEKMSHAWTTPEANRGYSAPGREKVSVLKAITDVTQLRSSNPDLKETFEIGREGQEDMPNHWPKEEGETSGFKPTMLEFFSQCKALHVEVMRAIAVGMGIDEKYFDNFVDVGDNTLRLLHYPSVKKEVFKSNPGQVRAGEHTDYGSITLLFQDGRGGLQVKSPSGEFINATPIENTVVVNAGDLLARWSNDTINSTLHRVVEPPNGDVEEYPARYSIAYFCNPNTKAYIEAIPGTFAAEEEKKYSGINSGDYLVQRLTATY</sequence>
<feature type="domain" description="Fe2OG dioxygenase" evidence="3">
    <location>
        <begin position="185"/>
        <end position="296"/>
    </location>
</feature>
<dbReference type="InterPro" id="IPR044861">
    <property type="entry name" value="IPNS-like_FE2OG_OXY"/>
</dbReference>
<name>A0AAD5RJU6_9PEZI</name>
<keyword evidence="2" id="KW-0479">Metal-binding</keyword>
<comment type="caution">
    <text evidence="4">The sequence shown here is derived from an EMBL/GenBank/DDBJ whole genome shotgun (WGS) entry which is preliminary data.</text>
</comment>
<dbReference type="GO" id="GO:0016491">
    <property type="term" value="F:oxidoreductase activity"/>
    <property type="evidence" value="ECO:0007669"/>
    <property type="project" value="UniProtKB-KW"/>
</dbReference>
<keyword evidence="2" id="KW-0408">Iron</keyword>
<gene>
    <name evidence="4" type="ORF">MKZ38_009891</name>
</gene>